<proteinExistence type="predicted"/>
<feature type="domain" description="At1g61320/AtMIF1 LRR" evidence="2">
    <location>
        <begin position="81"/>
        <end position="418"/>
    </location>
</feature>
<comment type="caution">
    <text evidence="3">The sequence shown here is derived from an EMBL/GenBank/DDBJ whole genome shotgun (WGS) entry which is preliminary data.</text>
</comment>
<accession>A0AAE1RJF9</accession>
<dbReference type="AlphaFoldDB" id="A0AAE1RJF9"/>
<evidence type="ECO:0000313" key="3">
    <source>
        <dbReference type="EMBL" id="KAK4352191.1"/>
    </source>
</evidence>
<dbReference type="InterPro" id="IPR055357">
    <property type="entry name" value="LRR_At1g61320_AtMIF1"/>
</dbReference>
<dbReference type="InterPro" id="IPR032675">
    <property type="entry name" value="LRR_dom_sf"/>
</dbReference>
<name>A0AAE1RJF9_9SOLA</name>
<protein>
    <recommendedName>
        <fullName evidence="2">At1g61320/AtMIF1 LRR domain-containing protein</fullName>
    </recommendedName>
</protein>
<evidence type="ECO:0000313" key="4">
    <source>
        <dbReference type="Proteomes" id="UP001291623"/>
    </source>
</evidence>
<organism evidence="3 4">
    <name type="scientific">Anisodus tanguticus</name>
    <dbReference type="NCBI Taxonomy" id="243964"/>
    <lineage>
        <taxon>Eukaryota</taxon>
        <taxon>Viridiplantae</taxon>
        <taxon>Streptophyta</taxon>
        <taxon>Embryophyta</taxon>
        <taxon>Tracheophyta</taxon>
        <taxon>Spermatophyta</taxon>
        <taxon>Magnoliopsida</taxon>
        <taxon>eudicotyledons</taxon>
        <taxon>Gunneridae</taxon>
        <taxon>Pentapetalae</taxon>
        <taxon>asterids</taxon>
        <taxon>lamiids</taxon>
        <taxon>Solanales</taxon>
        <taxon>Solanaceae</taxon>
        <taxon>Solanoideae</taxon>
        <taxon>Hyoscyameae</taxon>
        <taxon>Anisodus</taxon>
    </lineage>
</organism>
<reference evidence="3" key="1">
    <citation type="submission" date="2023-12" db="EMBL/GenBank/DDBJ databases">
        <title>Genome assembly of Anisodus tanguticus.</title>
        <authorList>
            <person name="Wang Y.-J."/>
        </authorList>
    </citation>
    <scope>NUCLEOTIDE SEQUENCE</scope>
    <source>
        <strain evidence="3">KB-2021</strain>
        <tissue evidence="3">Leaf</tissue>
    </source>
</reference>
<dbReference type="PANTHER" id="PTHR34145">
    <property type="entry name" value="OS02G0105600 PROTEIN"/>
    <property type="match status" value="1"/>
</dbReference>
<keyword evidence="4" id="KW-1185">Reference proteome</keyword>
<feature type="signal peptide" evidence="1">
    <location>
        <begin position="1"/>
        <end position="16"/>
    </location>
</feature>
<dbReference type="InterPro" id="IPR053772">
    <property type="entry name" value="At1g61320/At1g61330-like"/>
</dbReference>
<dbReference type="EMBL" id="JAVYJV010000015">
    <property type="protein sequence ID" value="KAK4352191.1"/>
    <property type="molecule type" value="Genomic_DNA"/>
</dbReference>
<dbReference type="SUPFAM" id="SSF52047">
    <property type="entry name" value="RNI-like"/>
    <property type="match status" value="1"/>
</dbReference>
<dbReference type="Proteomes" id="UP001291623">
    <property type="component" value="Unassembled WGS sequence"/>
</dbReference>
<feature type="chain" id="PRO_5042290600" description="At1g61320/AtMIF1 LRR domain-containing protein" evidence="1">
    <location>
        <begin position="17"/>
        <end position="566"/>
    </location>
</feature>
<gene>
    <name evidence="3" type="ORF">RND71_027709</name>
</gene>
<dbReference type="Gene3D" id="3.80.10.10">
    <property type="entry name" value="Ribonuclease Inhibitor"/>
    <property type="match status" value="1"/>
</dbReference>
<dbReference type="PANTHER" id="PTHR34145:SF79">
    <property type="entry name" value="F-BOX DOMAIN, FBD DOMAIN, LEUCINE-RICH REPEAT DOMAIN SUPERFAMILY"/>
    <property type="match status" value="1"/>
</dbReference>
<sequence>MSVVGYLLILHVCSVAIKRIQIINPRHILAEPTKGEPLATTGDPMECKIDKLQNELLVDTLSYLSVKEVAREFMKLVNQVLKWHQGPTLEQFRVGFIFNGSCFTIDHWIRFAIQKEVKLFELNLAAGLAPDVGWSYSYFPDIEKLSSGDIGKLKFSRFCCNLKSLSLVDVHVKEEIVHFFLSNCPHLEQICISGSKCLENLKVTGPLPSLKSMEISYCFNVKGLEVDASNLESFTYIGPDILVPFQNAPQLSELTIGQEYCYSFIFYADKHASYSSKLRKLKLMVPHLVAMWRSSSTFSYPDNFPRLDNLRELELDLKLEAGESLLFFTFFSKASPFLSSFTARITYIQVLAEKRISDVDDVEHAARLATRFVHKNLKVVKLIGFIGCRSDFNLALHLLEIGGSLKEIILQPTNDCHHPNFMSVASIEERSKELESKLPPGAKLITKRTLVENPVVGLVKLHRDVRKCEYEDVNILWEMLKKNETGDATKSAAGPKKVRFWDIIDWAKRDEGEIEGWVFSTCTGLDSFFLLVSSSHLNKPKNLIVPGLNQVFGLQIEKWDNLALGH</sequence>
<keyword evidence="1" id="KW-0732">Signal</keyword>
<evidence type="ECO:0000256" key="1">
    <source>
        <dbReference type="SAM" id="SignalP"/>
    </source>
</evidence>
<dbReference type="Pfam" id="PF23622">
    <property type="entry name" value="LRR_At1g61320_AtMIF1"/>
    <property type="match status" value="1"/>
</dbReference>
<evidence type="ECO:0000259" key="2">
    <source>
        <dbReference type="Pfam" id="PF23622"/>
    </source>
</evidence>